<dbReference type="InterPro" id="IPR050085">
    <property type="entry name" value="AGPR"/>
</dbReference>
<keyword evidence="9" id="KW-1185">Reference proteome</keyword>
<evidence type="ECO:0000256" key="2">
    <source>
        <dbReference type="ARBA" id="ARBA00022605"/>
    </source>
</evidence>
<keyword evidence="4 5" id="KW-0560">Oxidoreductase</keyword>
<comment type="pathway">
    <text evidence="5">Amino-acid biosynthesis; L-arginine biosynthesis; N(2)-acetyl-L-ornithine from L-glutamate: step 3/4.</text>
</comment>
<dbReference type="PROSITE" id="PS01224">
    <property type="entry name" value="ARGC"/>
    <property type="match status" value="1"/>
</dbReference>
<dbReference type="CDD" id="cd23934">
    <property type="entry name" value="AGPR_1_C"/>
    <property type="match status" value="1"/>
</dbReference>
<dbReference type="InterPro" id="IPR036291">
    <property type="entry name" value="NAD(P)-bd_dom_sf"/>
</dbReference>
<proteinExistence type="inferred from homology"/>
<name>A0ABY6MFQ7_9BACT</name>
<protein>
    <recommendedName>
        <fullName evidence="5">N-acetyl-gamma-glutamyl-phosphate reductase</fullName>
        <shortName evidence="5">AGPR</shortName>
        <ecNumber evidence="5">1.2.1.38</ecNumber>
    </recommendedName>
    <alternativeName>
        <fullName evidence="5">N-acetyl-glutamate semialdehyde dehydrogenase</fullName>
        <shortName evidence="5">NAGSA dehydrogenase</shortName>
    </alternativeName>
</protein>
<feature type="active site" evidence="5 6">
    <location>
        <position position="153"/>
    </location>
</feature>
<dbReference type="PANTHER" id="PTHR32338">
    <property type="entry name" value="N-ACETYL-GAMMA-GLUTAMYL-PHOSPHATE REDUCTASE, CHLOROPLASTIC-RELATED-RELATED"/>
    <property type="match status" value="1"/>
</dbReference>
<dbReference type="EMBL" id="CP110226">
    <property type="protein sequence ID" value="UZD22018.1"/>
    <property type="molecule type" value="Genomic_DNA"/>
</dbReference>
<dbReference type="HAMAP" id="MF_00150">
    <property type="entry name" value="ArgC_type1"/>
    <property type="match status" value="1"/>
</dbReference>
<evidence type="ECO:0000256" key="5">
    <source>
        <dbReference type="HAMAP-Rule" id="MF_00150"/>
    </source>
</evidence>
<dbReference type="InterPro" id="IPR000534">
    <property type="entry name" value="Semialdehyde_DH_NAD-bd"/>
</dbReference>
<dbReference type="GO" id="GO:0003942">
    <property type="term" value="F:N-acetyl-gamma-glutamyl-phosphate reductase activity"/>
    <property type="evidence" value="ECO:0007669"/>
    <property type="project" value="UniProtKB-EC"/>
</dbReference>
<keyword evidence="5" id="KW-0963">Cytoplasm</keyword>
<keyword evidence="1 5" id="KW-0055">Arginine biosynthesis</keyword>
<feature type="domain" description="Semialdehyde dehydrogenase NAD-binding" evidence="7">
    <location>
        <begin position="7"/>
        <end position="145"/>
    </location>
</feature>
<keyword evidence="2 5" id="KW-0028">Amino-acid biosynthesis</keyword>
<evidence type="ECO:0000313" key="9">
    <source>
        <dbReference type="Proteomes" id="UP001163156"/>
    </source>
</evidence>
<accession>A0ABY6MFQ7</accession>
<dbReference type="SUPFAM" id="SSF55347">
    <property type="entry name" value="Glyceraldehyde-3-phosphate dehydrogenase-like, C-terminal domain"/>
    <property type="match status" value="1"/>
</dbReference>
<dbReference type="SUPFAM" id="SSF51735">
    <property type="entry name" value="NAD(P)-binding Rossmann-fold domains"/>
    <property type="match status" value="1"/>
</dbReference>
<gene>
    <name evidence="5 8" type="primary">argC</name>
    <name evidence="8" type="ORF">OM944_15235</name>
</gene>
<keyword evidence="3 5" id="KW-0521">NADP</keyword>
<sequence length="347" mass="38227">MNKEKLKVAIVGASGFTGSELARLLSDHPKVEIKMITSESHQGKPFSELHPQFFDRLDIPLVSAEEVSKEELDVIFLALPHGVSMDFVAKWKDSGAKIIDLSGDFRLSTKEVYEEWYNKKHSYPEGFATAVYGLPELFSEKIKPATLVANPGCYPTASILSLAPLFAKQLIKENSVIIDAKSGLTGAGIKASATTHFSNVNENFKAYGIAGHRHTIEIEEQLGGLAGGQTAVQFTPHLLPVDRGILVTAYAQVSGEMDQERLTEIYRDFYKDKPFVRLRNQAPGIKDVRGSHYCDVFPVWDKRTNRVIAISAIDNLLKGAASQAVHNMNLMFGLEDAEGLAQIPLKP</sequence>
<dbReference type="CDD" id="cd17895">
    <property type="entry name" value="AGPR_1_N"/>
    <property type="match status" value="1"/>
</dbReference>
<dbReference type="InterPro" id="IPR023013">
    <property type="entry name" value="AGPR_AS"/>
</dbReference>
<dbReference type="Gene3D" id="3.30.360.10">
    <property type="entry name" value="Dihydrodipicolinate Reductase, domain 2"/>
    <property type="match status" value="1"/>
</dbReference>
<evidence type="ECO:0000256" key="1">
    <source>
        <dbReference type="ARBA" id="ARBA00022571"/>
    </source>
</evidence>
<dbReference type="EC" id="1.2.1.38" evidence="5"/>
<dbReference type="Pfam" id="PF01118">
    <property type="entry name" value="Semialdhyde_dh"/>
    <property type="match status" value="1"/>
</dbReference>
<dbReference type="RefSeq" id="WP_264808483.1">
    <property type="nucleotide sequence ID" value="NZ_CP110226.1"/>
</dbReference>
<comment type="function">
    <text evidence="5">Catalyzes the NADPH-dependent reduction of N-acetyl-5-glutamyl phosphate to yield N-acetyl-L-glutamate 5-semialdehyde.</text>
</comment>
<evidence type="ECO:0000256" key="6">
    <source>
        <dbReference type="PROSITE-ProRule" id="PRU10010"/>
    </source>
</evidence>
<dbReference type="NCBIfam" id="TIGR01850">
    <property type="entry name" value="argC"/>
    <property type="match status" value="1"/>
</dbReference>
<comment type="similarity">
    <text evidence="5">Belongs to the NAGSA dehydrogenase family. Type 1 subfamily.</text>
</comment>
<comment type="catalytic activity">
    <reaction evidence="5">
        <text>N-acetyl-L-glutamate 5-semialdehyde + phosphate + NADP(+) = N-acetyl-L-glutamyl 5-phosphate + NADPH + H(+)</text>
        <dbReference type="Rhea" id="RHEA:21588"/>
        <dbReference type="ChEBI" id="CHEBI:15378"/>
        <dbReference type="ChEBI" id="CHEBI:29123"/>
        <dbReference type="ChEBI" id="CHEBI:43474"/>
        <dbReference type="ChEBI" id="CHEBI:57783"/>
        <dbReference type="ChEBI" id="CHEBI:57936"/>
        <dbReference type="ChEBI" id="CHEBI:58349"/>
        <dbReference type="EC" id="1.2.1.38"/>
    </reaction>
</comment>
<evidence type="ECO:0000256" key="4">
    <source>
        <dbReference type="ARBA" id="ARBA00023002"/>
    </source>
</evidence>
<evidence type="ECO:0000259" key="7">
    <source>
        <dbReference type="SMART" id="SM00859"/>
    </source>
</evidence>
<evidence type="ECO:0000256" key="3">
    <source>
        <dbReference type="ARBA" id="ARBA00022857"/>
    </source>
</evidence>
<dbReference type="Gene3D" id="3.40.50.720">
    <property type="entry name" value="NAD(P)-binding Rossmann-like Domain"/>
    <property type="match status" value="1"/>
</dbReference>
<dbReference type="PANTHER" id="PTHR32338:SF10">
    <property type="entry name" value="N-ACETYL-GAMMA-GLUTAMYL-PHOSPHATE REDUCTASE, CHLOROPLASTIC-RELATED"/>
    <property type="match status" value="1"/>
</dbReference>
<dbReference type="InterPro" id="IPR000706">
    <property type="entry name" value="AGPR_type-1"/>
</dbReference>
<dbReference type="Pfam" id="PF22698">
    <property type="entry name" value="Semialdhyde_dhC_1"/>
    <property type="match status" value="1"/>
</dbReference>
<dbReference type="Proteomes" id="UP001163156">
    <property type="component" value="Chromosome"/>
</dbReference>
<reference evidence="8" key="1">
    <citation type="submission" date="2022-10" db="EMBL/GenBank/DDBJ databases">
        <title>Algoriphagus sp. a novel bacteria isolate from halophytes salicornia europaea.</title>
        <authorList>
            <person name="Peng Y."/>
            <person name="Jiang L."/>
            <person name="Lee J."/>
        </authorList>
    </citation>
    <scope>NUCLEOTIDE SEQUENCE</scope>
    <source>
        <strain evidence="8">TR-M5</strain>
    </source>
</reference>
<comment type="subcellular location">
    <subcellularLocation>
        <location evidence="5">Cytoplasm</location>
    </subcellularLocation>
</comment>
<organism evidence="8 9">
    <name type="scientific">Algoriphagus halophytocola</name>
    <dbReference type="NCBI Taxonomy" id="2991499"/>
    <lineage>
        <taxon>Bacteria</taxon>
        <taxon>Pseudomonadati</taxon>
        <taxon>Bacteroidota</taxon>
        <taxon>Cytophagia</taxon>
        <taxon>Cytophagales</taxon>
        <taxon>Cyclobacteriaceae</taxon>
        <taxon>Algoriphagus</taxon>
    </lineage>
</organism>
<dbReference type="InterPro" id="IPR058924">
    <property type="entry name" value="AGPR_dimerisation_dom"/>
</dbReference>
<evidence type="ECO:0000313" key="8">
    <source>
        <dbReference type="EMBL" id="UZD22018.1"/>
    </source>
</evidence>
<dbReference type="SMART" id="SM00859">
    <property type="entry name" value="Semialdhyde_dh"/>
    <property type="match status" value="1"/>
</dbReference>